<feature type="compositionally biased region" description="Low complexity" evidence="1">
    <location>
        <begin position="129"/>
        <end position="139"/>
    </location>
</feature>
<dbReference type="Proteomes" id="UP000054498">
    <property type="component" value="Unassembled WGS sequence"/>
</dbReference>
<organism evidence="2 3">
    <name type="scientific">Monoraphidium neglectum</name>
    <dbReference type="NCBI Taxonomy" id="145388"/>
    <lineage>
        <taxon>Eukaryota</taxon>
        <taxon>Viridiplantae</taxon>
        <taxon>Chlorophyta</taxon>
        <taxon>core chlorophytes</taxon>
        <taxon>Chlorophyceae</taxon>
        <taxon>CS clade</taxon>
        <taxon>Sphaeropleales</taxon>
        <taxon>Selenastraceae</taxon>
        <taxon>Monoraphidium</taxon>
    </lineage>
</organism>
<evidence type="ECO:0000313" key="2">
    <source>
        <dbReference type="EMBL" id="KIZ07060.1"/>
    </source>
</evidence>
<evidence type="ECO:0000256" key="1">
    <source>
        <dbReference type="SAM" id="MobiDB-lite"/>
    </source>
</evidence>
<evidence type="ECO:0000313" key="3">
    <source>
        <dbReference type="Proteomes" id="UP000054498"/>
    </source>
</evidence>
<gene>
    <name evidence="2" type="ORF">MNEG_0893</name>
</gene>
<dbReference type="AlphaFoldDB" id="A0A0D2MX19"/>
<proteinExistence type="predicted"/>
<reference evidence="2 3" key="1">
    <citation type="journal article" date="2013" name="BMC Genomics">
        <title>Reconstruction of the lipid metabolism for the microalga Monoraphidium neglectum from its genome sequence reveals characteristics suitable for biofuel production.</title>
        <authorList>
            <person name="Bogen C."/>
            <person name="Al-Dilaimi A."/>
            <person name="Albersmeier A."/>
            <person name="Wichmann J."/>
            <person name="Grundmann M."/>
            <person name="Rupp O."/>
            <person name="Lauersen K.J."/>
            <person name="Blifernez-Klassen O."/>
            <person name="Kalinowski J."/>
            <person name="Goesmann A."/>
            <person name="Mussgnug J.H."/>
            <person name="Kruse O."/>
        </authorList>
    </citation>
    <scope>NUCLEOTIDE SEQUENCE [LARGE SCALE GENOMIC DNA]</scope>
    <source>
        <strain evidence="2 3">SAG 48.87</strain>
    </source>
</reference>
<feature type="compositionally biased region" description="Low complexity" evidence="1">
    <location>
        <begin position="103"/>
        <end position="117"/>
    </location>
</feature>
<feature type="region of interest" description="Disordered" evidence="1">
    <location>
        <begin position="62"/>
        <end position="197"/>
    </location>
</feature>
<protein>
    <submittedName>
        <fullName evidence="2">Uncharacterized protein</fullName>
    </submittedName>
</protein>
<keyword evidence="3" id="KW-1185">Reference proteome</keyword>
<dbReference type="KEGG" id="mng:MNEG_0893"/>
<sequence length="197" mass="21226">MSRRRQRLPAKEPKLGAISHKSLLNALNCESEALRKVHLRIQRQITNLEAEERILMQMARRERLAAGLEDPGGGDGPEEGSEEAPRGDGTGVGGGADGDEACGEPQQQEPGEQQEEQQVPREQQHEQQGRQQQQRPRGQPSSDGVEMDDGEGGTSNVAAAAADGEGRLQQGVGRAGSDAAGSDDEGSLPSRHKRRRR</sequence>
<dbReference type="EMBL" id="KK100300">
    <property type="protein sequence ID" value="KIZ07060.1"/>
    <property type="molecule type" value="Genomic_DNA"/>
</dbReference>
<feature type="compositionally biased region" description="Basic and acidic residues" evidence="1">
    <location>
        <begin position="118"/>
        <end position="128"/>
    </location>
</feature>
<dbReference type="GeneID" id="25727011"/>
<dbReference type="OrthoDB" id="544189at2759"/>
<accession>A0A0D2MX19</accession>
<dbReference type="RefSeq" id="XP_013906079.1">
    <property type="nucleotide sequence ID" value="XM_014050625.1"/>
</dbReference>
<name>A0A0D2MX19_9CHLO</name>